<comment type="caution">
    <text evidence="1">The sequence shown here is derived from an EMBL/GenBank/DDBJ whole genome shotgun (WGS) entry which is preliminary data.</text>
</comment>
<protein>
    <submittedName>
        <fullName evidence="1">Uncharacterized protein</fullName>
    </submittedName>
</protein>
<keyword evidence="2" id="KW-1185">Reference proteome</keyword>
<proteinExistence type="predicted"/>
<evidence type="ECO:0000313" key="1">
    <source>
        <dbReference type="EMBL" id="OSY48037.1"/>
    </source>
</evidence>
<name>A0ABX3Y577_STRPT</name>
<sequence length="53" mass="6021">MAGNDVDMSFLLEEEGGVAWDEADLPLRRNLLRLAIDELRVIRLPGAEEVQQR</sequence>
<accession>A0ABX3Y577</accession>
<dbReference type="Proteomes" id="UP000194225">
    <property type="component" value="Unassembled WGS sequence"/>
</dbReference>
<reference evidence="1 2" key="1">
    <citation type="submission" date="2016-09" db="EMBL/GenBank/DDBJ databases">
        <title>Streptomyces platensis DSM40041, a candidate organism with high potential of specific P450 cytochromes.</title>
        <authorList>
            <person name="Grumaz C."/>
            <person name="Vainshtein Y."/>
            <person name="Kirstahler P."/>
            <person name="Sohn K."/>
        </authorList>
    </citation>
    <scope>NUCLEOTIDE SEQUENCE [LARGE SCALE GENOMIC DNA]</scope>
    <source>
        <strain evidence="1 2">DSM 40041</strain>
    </source>
</reference>
<gene>
    <name evidence="1" type="ORF">BG653_00671</name>
</gene>
<evidence type="ECO:0000313" key="2">
    <source>
        <dbReference type="Proteomes" id="UP000194225"/>
    </source>
</evidence>
<organism evidence="1 2">
    <name type="scientific">Streptomyces platensis</name>
    <dbReference type="NCBI Taxonomy" id="58346"/>
    <lineage>
        <taxon>Bacteria</taxon>
        <taxon>Bacillati</taxon>
        <taxon>Actinomycetota</taxon>
        <taxon>Actinomycetes</taxon>
        <taxon>Kitasatosporales</taxon>
        <taxon>Streptomycetaceae</taxon>
        <taxon>Streptomyces</taxon>
    </lineage>
</organism>
<dbReference type="EMBL" id="MIGA01000002">
    <property type="protein sequence ID" value="OSY48037.1"/>
    <property type="molecule type" value="Genomic_DNA"/>
</dbReference>